<accession>A0A0V7ZVJ1</accession>
<organism evidence="1 2">
    <name type="scientific">Mastigocoleus testarum BC008</name>
    <dbReference type="NCBI Taxonomy" id="371196"/>
    <lineage>
        <taxon>Bacteria</taxon>
        <taxon>Bacillati</taxon>
        <taxon>Cyanobacteriota</taxon>
        <taxon>Cyanophyceae</taxon>
        <taxon>Nostocales</taxon>
        <taxon>Hapalosiphonaceae</taxon>
        <taxon>Mastigocoleus</taxon>
    </lineage>
</organism>
<dbReference type="InterPro" id="IPR006521">
    <property type="entry name" value="Tail_protein_I"/>
</dbReference>
<dbReference type="InterPro" id="IPR011748">
    <property type="entry name" value="Unchr_phage_tail-like"/>
</dbReference>
<dbReference type="Proteomes" id="UP000053372">
    <property type="component" value="Unassembled WGS sequence"/>
</dbReference>
<keyword evidence="2" id="KW-1185">Reference proteome</keyword>
<name>A0A0V7ZVJ1_9CYAN</name>
<evidence type="ECO:0000313" key="1">
    <source>
        <dbReference type="EMBL" id="KST68627.1"/>
    </source>
</evidence>
<dbReference type="NCBIfam" id="TIGR01634">
    <property type="entry name" value="tail_P2_I"/>
    <property type="match status" value="1"/>
</dbReference>
<dbReference type="Pfam" id="PF09684">
    <property type="entry name" value="Tail_P2_I"/>
    <property type="match status" value="1"/>
</dbReference>
<dbReference type="RefSeq" id="WP_027844912.1">
    <property type="nucleotide sequence ID" value="NZ_LMTZ01000055.1"/>
</dbReference>
<evidence type="ECO:0000313" key="2">
    <source>
        <dbReference type="Proteomes" id="UP000053372"/>
    </source>
</evidence>
<gene>
    <name evidence="1" type="ORF">BC008_33820</name>
</gene>
<proteinExistence type="predicted"/>
<sequence length="220" mass="25599">MNANTSEQQVSEYVKYLPSIYQDNQFLGRFLLAFEQILTGLPGSDTYGLEQYIDKIHTYFYPGYPSKENKINPEETAPKEFLPWLASWVALSLRDDWEEETKRRFISQIVPLYRLRGTKAGLTQILKLYTQEEVNIYEFDDPPHYFQVELSLSDRSDLARTEAIARAIIDQEKPAHTFYSLQLLFPSMQIINNYEFQPDKPEESKGLRLGYNSLLGTSSN</sequence>
<protein>
    <submittedName>
        <fullName evidence="1">Phage tail protein</fullName>
    </submittedName>
</protein>
<dbReference type="NCBIfam" id="TIGR02242">
    <property type="entry name" value="tail_TIGR02242"/>
    <property type="match status" value="1"/>
</dbReference>
<reference evidence="1 2" key="1">
    <citation type="journal article" date="2015" name="Genome Announc.">
        <title>Draft Genome of the Euendolithic (true boring) Cyanobacterium Mastigocoleus testarum strain BC008.</title>
        <authorList>
            <person name="Guida B.S."/>
            <person name="Garcia-Pichel F."/>
        </authorList>
    </citation>
    <scope>NUCLEOTIDE SEQUENCE [LARGE SCALE GENOMIC DNA]</scope>
    <source>
        <strain evidence="1 2">BC008</strain>
    </source>
</reference>
<dbReference type="OrthoDB" id="370073at2"/>
<dbReference type="EMBL" id="LMTZ01000055">
    <property type="protein sequence ID" value="KST68627.1"/>
    <property type="molecule type" value="Genomic_DNA"/>
</dbReference>
<comment type="caution">
    <text evidence="1">The sequence shown here is derived from an EMBL/GenBank/DDBJ whole genome shotgun (WGS) entry which is preliminary data.</text>
</comment>
<dbReference type="AlphaFoldDB" id="A0A0V7ZVJ1"/>